<keyword evidence="2" id="KW-0238">DNA-binding</keyword>
<dbReference type="EMBL" id="PXOF01000079">
    <property type="protein sequence ID" value="RGP67748.1"/>
    <property type="molecule type" value="Genomic_DNA"/>
</dbReference>
<dbReference type="InterPro" id="IPR011598">
    <property type="entry name" value="bHLH_dom"/>
</dbReference>
<keyword evidence="4" id="KW-0804">Transcription</keyword>
<dbReference type="InterPro" id="IPR036638">
    <property type="entry name" value="HLH_DNA-bd_sf"/>
</dbReference>
<dbReference type="GO" id="GO:0045944">
    <property type="term" value="P:positive regulation of transcription by RNA polymerase II"/>
    <property type="evidence" value="ECO:0007669"/>
    <property type="project" value="TreeGrafter"/>
</dbReference>
<comment type="caution">
    <text evidence="8">The sequence shown here is derived from an EMBL/GenBank/DDBJ whole genome shotgun (WGS) entry which is preliminary data.</text>
</comment>
<proteinExistence type="predicted"/>
<name>A0A395S5U9_FUSSP</name>
<evidence type="ECO:0000259" key="7">
    <source>
        <dbReference type="PROSITE" id="PS50888"/>
    </source>
</evidence>
<evidence type="ECO:0000256" key="2">
    <source>
        <dbReference type="ARBA" id="ARBA00023125"/>
    </source>
</evidence>
<dbReference type="GO" id="GO:0003700">
    <property type="term" value="F:DNA-binding transcription factor activity"/>
    <property type="evidence" value="ECO:0007669"/>
    <property type="project" value="TreeGrafter"/>
</dbReference>
<evidence type="ECO:0000256" key="3">
    <source>
        <dbReference type="ARBA" id="ARBA00023159"/>
    </source>
</evidence>
<feature type="domain" description="BHLH" evidence="7">
    <location>
        <begin position="53"/>
        <end position="105"/>
    </location>
</feature>
<evidence type="ECO:0000256" key="1">
    <source>
        <dbReference type="ARBA" id="ARBA00023015"/>
    </source>
</evidence>
<evidence type="ECO:0000256" key="6">
    <source>
        <dbReference type="SAM" id="MobiDB-lite"/>
    </source>
</evidence>
<keyword evidence="9" id="KW-1185">Reference proteome</keyword>
<dbReference type="AlphaFoldDB" id="A0A395S5U9"/>
<dbReference type="PANTHER" id="PTHR10328:SF3">
    <property type="entry name" value="PROTEIN MAX"/>
    <property type="match status" value="1"/>
</dbReference>
<dbReference type="GO" id="GO:0003677">
    <property type="term" value="F:DNA binding"/>
    <property type="evidence" value="ECO:0007669"/>
    <property type="project" value="UniProtKB-KW"/>
</dbReference>
<sequence>MTKLLLRINFINPLEFCLLLSTQRRKLMIMANTGIAKPQKPKRKGRSRPLPPDVTARNLAIEKQRRGEMNENFLELARMLPNIADARRLTKVLIVNKSIEHVRQQREMCLAVDSDMQELLAENRRLVSEVNCLRAQVEGPTAPVIQPKPATETMKQLAETRNHVFGTFSAGFGDKWVEKASQSNIQTGTRSKAYDVPVSDLGRTSVQQTTSIISPTNIQPGTEMVSRIEPLGTVYQQPEISLAPSLDTTNEASLSSSYNPIAIVNPHLSDQLLAGGSYTDGTINTDPAYWFTGLDVSIPLQQFHGDNGDMLGCI</sequence>
<accession>A0A395S5U9</accession>
<evidence type="ECO:0000313" key="9">
    <source>
        <dbReference type="Proteomes" id="UP000266152"/>
    </source>
</evidence>
<evidence type="ECO:0000256" key="4">
    <source>
        <dbReference type="ARBA" id="ARBA00023163"/>
    </source>
</evidence>
<dbReference type="PANTHER" id="PTHR10328">
    <property type="entry name" value="PROTEIN MAX MYC-ASSOCIATED FACTOR X"/>
    <property type="match status" value="1"/>
</dbReference>
<evidence type="ECO:0000313" key="8">
    <source>
        <dbReference type="EMBL" id="RGP67748.1"/>
    </source>
</evidence>
<dbReference type="Pfam" id="PF00010">
    <property type="entry name" value="HLH"/>
    <property type="match status" value="1"/>
</dbReference>
<keyword evidence="1" id="KW-0805">Transcription regulation</keyword>
<dbReference type="Gene3D" id="4.10.280.10">
    <property type="entry name" value="Helix-loop-helix DNA-binding domain"/>
    <property type="match status" value="1"/>
</dbReference>
<dbReference type="CDD" id="cd00083">
    <property type="entry name" value="bHLH_SF"/>
    <property type="match status" value="1"/>
</dbReference>
<dbReference type="SUPFAM" id="SSF47459">
    <property type="entry name" value="HLH, helix-loop-helix DNA-binding domain"/>
    <property type="match status" value="1"/>
</dbReference>
<keyword evidence="3" id="KW-0010">Activator</keyword>
<dbReference type="SMART" id="SM00353">
    <property type="entry name" value="HLH"/>
    <property type="match status" value="1"/>
</dbReference>
<feature type="region of interest" description="Disordered" evidence="6">
    <location>
        <begin position="34"/>
        <end position="53"/>
    </location>
</feature>
<dbReference type="GO" id="GO:0090575">
    <property type="term" value="C:RNA polymerase II transcription regulator complex"/>
    <property type="evidence" value="ECO:0007669"/>
    <property type="project" value="TreeGrafter"/>
</dbReference>
<reference evidence="8 9" key="1">
    <citation type="journal article" date="2018" name="PLoS Pathog.">
        <title>Evolution of structural diversity of trichothecenes, a family of toxins produced by plant pathogenic and entomopathogenic fungi.</title>
        <authorList>
            <person name="Proctor R.H."/>
            <person name="McCormick S.P."/>
            <person name="Kim H.S."/>
            <person name="Cardoza R.E."/>
            <person name="Stanley A.M."/>
            <person name="Lindo L."/>
            <person name="Kelly A."/>
            <person name="Brown D.W."/>
            <person name="Lee T."/>
            <person name="Vaughan M.M."/>
            <person name="Alexander N.J."/>
            <person name="Busman M."/>
            <person name="Gutierrez S."/>
        </authorList>
    </citation>
    <scope>NUCLEOTIDE SEQUENCE [LARGE SCALE GENOMIC DNA]</scope>
    <source>
        <strain evidence="8 9">NRRL 3299</strain>
    </source>
</reference>
<dbReference type="GO" id="GO:0046983">
    <property type="term" value="F:protein dimerization activity"/>
    <property type="evidence" value="ECO:0007669"/>
    <property type="project" value="InterPro"/>
</dbReference>
<gene>
    <name evidence="8" type="ORF">FSPOR_5938</name>
</gene>
<organism evidence="8 9">
    <name type="scientific">Fusarium sporotrichioides</name>
    <dbReference type="NCBI Taxonomy" id="5514"/>
    <lineage>
        <taxon>Eukaryota</taxon>
        <taxon>Fungi</taxon>
        <taxon>Dikarya</taxon>
        <taxon>Ascomycota</taxon>
        <taxon>Pezizomycotina</taxon>
        <taxon>Sordariomycetes</taxon>
        <taxon>Hypocreomycetidae</taxon>
        <taxon>Hypocreales</taxon>
        <taxon>Nectriaceae</taxon>
        <taxon>Fusarium</taxon>
    </lineage>
</organism>
<keyword evidence="5" id="KW-0539">Nucleus</keyword>
<dbReference type="Proteomes" id="UP000266152">
    <property type="component" value="Unassembled WGS sequence"/>
</dbReference>
<evidence type="ECO:0000256" key="5">
    <source>
        <dbReference type="ARBA" id="ARBA00023242"/>
    </source>
</evidence>
<protein>
    <recommendedName>
        <fullName evidence="7">BHLH domain-containing protein</fullName>
    </recommendedName>
</protein>
<dbReference type="PROSITE" id="PS50888">
    <property type="entry name" value="BHLH"/>
    <property type="match status" value="1"/>
</dbReference>
<dbReference type="STRING" id="5514.A0A395S5U9"/>